<comment type="subcellular location">
    <subcellularLocation>
        <location evidence="1">Cell envelope</location>
    </subcellularLocation>
</comment>
<dbReference type="RefSeq" id="WP_189503346.1">
    <property type="nucleotide sequence ID" value="NZ_BMZQ01000002.1"/>
</dbReference>
<keyword evidence="8" id="KW-1185">Reference proteome</keyword>
<name>A0A8J3GKN4_9HYPH</name>
<dbReference type="Gene3D" id="3.40.190.10">
    <property type="entry name" value="Periplasmic binding protein-like II"/>
    <property type="match status" value="2"/>
</dbReference>
<dbReference type="SUPFAM" id="SSF53850">
    <property type="entry name" value="Periplasmic binding protein-like II"/>
    <property type="match status" value="1"/>
</dbReference>
<feature type="domain" description="Solute-binding protein family 3/N-terminal" evidence="6">
    <location>
        <begin position="37"/>
        <end position="263"/>
    </location>
</feature>
<dbReference type="AlphaFoldDB" id="A0A8J3GKN4"/>
<evidence type="ECO:0000256" key="3">
    <source>
        <dbReference type="ARBA" id="ARBA00022729"/>
    </source>
</evidence>
<evidence type="ECO:0000259" key="6">
    <source>
        <dbReference type="SMART" id="SM00062"/>
    </source>
</evidence>
<evidence type="ECO:0000256" key="2">
    <source>
        <dbReference type="ARBA" id="ARBA00010333"/>
    </source>
</evidence>
<dbReference type="SMART" id="SM00062">
    <property type="entry name" value="PBPb"/>
    <property type="match status" value="1"/>
</dbReference>
<dbReference type="InterPro" id="IPR001638">
    <property type="entry name" value="Solute-binding_3/MltF_N"/>
</dbReference>
<dbReference type="PANTHER" id="PTHR35936">
    <property type="entry name" value="MEMBRANE-BOUND LYTIC MUREIN TRANSGLYCOSYLASE F"/>
    <property type="match status" value="1"/>
</dbReference>
<feature type="signal peptide" evidence="5">
    <location>
        <begin position="1"/>
        <end position="30"/>
    </location>
</feature>
<dbReference type="CDD" id="cd01001">
    <property type="entry name" value="PBP2_HisJ_LAO_like"/>
    <property type="match status" value="1"/>
</dbReference>
<evidence type="ECO:0000256" key="5">
    <source>
        <dbReference type="SAM" id="SignalP"/>
    </source>
</evidence>
<dbReference type="InterPro" id="IPR018313">
    <property type="entry name" value="SBP_3_CS"/>
</dbReference>
<dbReference type="Pfam" id="PF00497">
    <property type="entry name" value="SBP_bac_3"/>
    <property type="match status" value="1"/>
</dbReference>
<evidence type="ECO:0000313" key="8">
    <source>
        <dbReference type="Proteomes" id="UP000630142"/>
    </source>
</evidence>
<dbReference type="EMBL" id="BMZQ01000002">
    <property type="protein sequence ID" value="GHD13951.1"/>
    <property type="molecule type" value="Genomic_DNA"/>
</dbReference>
<protein>
    <submittedName>
        <fullName evidence="7">Amino acid ABC transporter</fullName>
    </submittedName>
</protein>
<comment type="caution">
    <text evidence="7">The sequence shown here is derived from an EMBL/GenBank/DDBJ whole genome shotgun (WGS) entry which is preliminary data.</text>
</comment>
<organism evidence="7 8">
    <name type="scientific">Tianweitania populi</name>
    <dbReference type="NCBI Taxonomy" id="1607949"/>
    <lineage>
        <taxon>Bacteria</taxon>
        <taxon>Pseudomonadati</taxon>
        <taxon>Pseudomonadota</taxon>
        <taxon>Alphaproteobacteria</taxon>
        <taxon>Hyphomicrobiales</taxon>
        <taxon>Phyllobacteriaceae</taxon>
        <taxon>Tianweitania</taxon>
    </lineage>
</organism>
<dbReference type="Proteomes" id="UP000630142">
    <property type="component" value="Unassembled WGS sequence"/>
</dbReference>
<feature type="chain" id="PRO_5035182680" evidence="5">
    <location>
        <begin position="31"/>
        <end position="265"/>
    </location>
</feature>
<reference evidence="7" key="2">
    <citation type="submission" date="2020-09" db="EMBL/GenBank/DDBJ databases">
        <authorList>
            <person name="Sun Q."/>
            <person name="Kim S."/>
        </authorList>
    </citation>
    <scope>NUCLEOTIDE SEQUENCE</scope>
    <source>
        <strain evidence="7">KCTC 42249</strain>
    </source>
</reference>
<accession>A0A8J3GKN4</accession>
<gene>
    <name evidence="7" type="ORF">GCM10016234_18880</name>
</gene>
<proteinExistence type="inferred from homology"/>
<dbReference type="GO" id="GO:0030313">
    <property type="term" value="C:cell envelope"/>
    <property type="evidence" value="ECO:0007669"/>
    <property type="project" value="UniProtKB-SubCell"/>
</dbReference>
<evidence type="ECO:0000256" key="1">
    <source>
        <dbReference type="ARBA" id="ARBA00004196"/>
    </source>
</evidence>
<evidence type="ECO:0000313" key="7">
    <source>
        <dbReference type="EMBL" id="GHD13951.1"/>
    </source>
</evidence>
<dbReference type="PROSITE" id="PS01039">
    <property type="entry name" value="SBP_BACTERIAL_3"/>
    <property type="match status" value="1"/>
</dbReference>
<sequence>MRFANASPLSPALFAAVSILMIAFPDFSQAQTKVITKIAVEGSFPPFNYVDADNKLQGFDVEIARALCETANLSCEFIIQKWDDMIPNLNARHYDAIVSSMSMSEERQKLVAFTNSYYSSPSVFVVRKEREMPDFQSRSLGGLALGVTLDTVQAAYVAEFFPDAKVTIFPSSPDLYKGLAEGSIDVAFEDKLAIYDWLTNTKAGGCCEFRGNDIIDRKFFGDGAGIAIRKADDDLRAKFNTALAEISSNGTYDAINAKYFPFSIR</sequence>
<evidence type="ECO:0000256" key="4">
    <source>
        <dbReference type="RuleBase" id="RU003744"/>
    </source>
</evidence>
<dbReference type="PANTHER" id="PTHR35936:SF17">
    <property type="entry name" value="ARGININE-BINDING EXTRACELLULAR PROTEIN ARTP"/>
    <property type="match status" value="1"/>
</dbReference>
<keyword evidence="3 5" id="KW-0732">Signal</keyword>
<reference evidence="7" key="1">
    <citation type="journal article" date="2014" name="Int. J. Syst. Evol. Microbiol.">
        <title>Complete genome sequence of Corynebacterium casei LMG S-19264T (=DSM 44701T), isolated from a smear-ripened cheese.</title>
        <authorList>
            <consortium name="US DOE Joint Genome Institute (JGI-PGF)"/>
            <person name="Walter F."/>
            <person name="Albersmeier A."/>
            <person name="Kalinowski J."/>
            <person name="Ruckert C."/>
        </authorList>
    </citation>
    <scope>NUCLEOTIDE SEQUENCE</scope>
    <source>
        <strain evidence="7">KCTC 42249</strain>
    </source>
</reference>
<comment type="similarity">
    <text evidence="2 4">Belongs to the bacterial solute-binding protein 3 family.</text>
</comment>